<dbReference type="PANTHER" id="PTHR46481:SF10">
    <property type="entry name" value="ZINC FINGER BED DOMAIN-CONTAINING PROTEIN 39"/>
    <property type="match status" value="1"/>
</dbReference>
<dbReference type="InterPro" id="IPR052035">
    <property type="entry name" value="ZnF_BED_domain_contain"/>
</dbReference>
<dbReference type="GO" id="GO:0008270">
    <property type="term" value="F:zinc ion binding"/>
    <property type="evidence" value="ECO:0007669"/>
    <property type="project" value="UniProtKB-KW"/>
</dbReference>
<reference evidence="6 7" key="1">
    <citation type="journal article" date="2020" name="ISME J.">
        <title>Uncovering the hidden diversity of litter-decomposition mechanisms in mushroom-forming fungi.</title>
        <authorList>
            <person name="Floudas D."/>
            <person name="Bentzer J."/>
            <person name="Ahren D."/>
            <person name="Johansson T."/>
            <person name="Persson P."/>
            <person name="Tunlid A."/>
        </authorList>
    </citation>
    <scope>NUCLEOTIDE SEQUENCE [LARGE SCALE GENOMIC DNA]</scope>
    <source>
        <strain evidence="6 7">CBS 661.87</strain>
    </source>
</reference>
<evidence type="ECO:0000256" key="4">
    <source>
        <dbReference type="ARBA" id="ARBA00022833"/>
    </source>
</evidence>
<dbReference type="Proteomes" id="UP000565441">
    <property type="component" value="Unassembled WGS sequence"/>
</dbReference>
<evidence type="ECO:0000313" key="7">
    <source>
        <dbReference type="Proteomes" id="UP000565441"/>
    </source>
</evidence>
<evidence type="ECO:0000256" key="1">
    <source>
        <dbReference type="ARBA" id="ARBA00004123"/>
    </source>
</evidence>
<evidence type="ECO:0000313" key="6">
    <source>
        <dbReference type="EMBL" id="KAF5375704.1"/>
    </source>
</evidence>
<dbReference type="SUPFAM" id="SSF53098">
    <property type="entry name" value="Ribonuclease H-like"/>
    <property type="match status" value="1"/>
</dbReference>
<gene>
    <name evidence="6" type="ORF">D9615_009361</name>
</gene>
<sequence length="214" mass="24377">MISVNVVECPEFRELLDYLGNDKIDDDDIPHRTKIMQMIYDEHQKMRQQIMAELRSDPNLALYMAVTAHFYIRKNGRLILRRYLVVFRHVFGSHSGVNFANTLIKIFNELGIIYMLALITMDNTSNNNTMMDELERILRSRGIPFDADRDCICCFPHIINLACQAILEALKQTPALGLSFATGSTTKSYLQSLKTDLIGTCRSVVAACRASGHR</sequence>
<keyword evidence="5" id="KW-0539">Nucleus</keyword>
<accession>A0A8H5H309</accession>
<keyword evidence="3" id="KW-0863">Zinc-finger</keyword>
<comment type="subcellular location">
    <subcellularLocation>
        <location evidence="1">Nucleus</location>
    </subcellularLocation>
</comment>
<dbReference type="AlphaFoldDB" id="A0A8H5H309"/>
<keyword evidence="4" id="KW-0862">Zinc</keyword>
<proteinExistence type="predicted"/>
<evidence type="ECO:0000256" key="2">
    <source>
        <dbReference type="ARBA" id="ARBA00022723"/>
    </source>
</evidence>
<dbReference type="GO" id="GO:0005634">
    <property type="term" value="C:nucleus"/>
    <property type="evidence" value="ECO:0007669"/>
    <property type="project" value="UniProtKB-SubCell"/>
</dbReference>
<dbReference type="OrthoDB" id="1607513at2759"/>
<dbReference type="PANTHER" id="PTHR46481">
    <property type="entry name" value="ZINC FINGER BED DOMAIN-CONTAINING PROTEIN 4"/>
    <property type="match status" value="1"/>
</dbReference>
<keyword evidence="2" id="KW-0479">Metal-binding</keyword>
<evidence type="ECO:0000256" key="5">
    <source>
        <dbReference type="ARBA" id="ARBA00023242"/>
    </source>
</evidence>
<dbReference type="InterPro" id="IPR012337">
    <property type="entry name" value="RNaseH-like_sf"/>
</dbReference>
<protein>
    <submittedName>
        <fullName evidence="6">Uncharacterized protein</fullName>
    </submittedName>
</protein>
<dbReference type="EMBL" id="JAACJP010000032">
    <property type="protein sequence ID" value="KAF5375704.1"/>
    <property type="molecule type" value="Genomic_DNA"/>
</dbReference>
<comment type="caution">
    <text evidence="6">The sequence shown here is derived from an EMBL/GenBank/DDBJ whole genome shotgun (WGS) entry which is preliminary data.</text>
</comment>
<name>A0A8H5H309_9AGAR</name>
<organism evidence="6 7">
    <name type="scientific">Tricholomella constricta</name>
    <dbReference type="NCBI Taxonomy" id="117010"/>
    <lineage>
        <taxon>Eukaryota</taxon>
        <taxon>Fungi</taxon>
        <taxon>Dikarya</taxon>
        <taxon>Basidiomycota</taxon>
        <taxon>Agaricomycotina</taxon>
        <taxon>Agaricomycetes</taxon>
        <taxon>Agaricomycetidae</taxon>
        <taxon>Agaricales</taxon>
        <taxon>Tricholomatineae</taxon>
        <taxon>Lyophyllaceae</taxon>
        <taxon>Tricholomella</taxon>
    </lineage>
</organism>
<keyword evidence="7" id="KW-1185">Reference proteome</keyword>
<evidence type="ECO:0000256" key="3">
    <source>
        <dbReference type="ARBA" id="ARBA00022771"/>
    </source>
</evidence>